<dbReference type="HOGENOM" id="CLU_969380_0_0_11"/>
<evidence type="ECO:0000313" key="3">
    <source>
        <dbReference type="EMBL" id="ABG06001.1"/>
    </source>
</evidence>
<dbReference type="InterPro" id="IPR007345">
    <property type="entry name" value="Polysacch_pyruvyl_Trfase"/>
</dbReference>
<dbReference type="RefSeq" id="WP_011566006.1">
    <property type="nucleotide sequence ID" value="NC_008148.1"/>
</dbReference>
<dbReference type="KEGG" id="rxy:Rxyl_3094"/>
<sequence>MRMFRTLKIPPLRRPAAAKPGGRREGEDPADSGLLRTQREIEQSRRKLLGYIAQAKDVTFIRSPGNIGDHLIHAGIRQLLSGTFYREIPFKRRRLLRNSRGHTALVSGSGGWCGPYHKVMPRLLEIVEERYERVIVLPSSVDATVPEVRRALQRTDAIFFAREMESYRQLEELCRHAEIAHDCAFFFDFAPYRRPGRGRLLAYRTDEESVSGEVPRGNRDISRYCDSLDEWLWTIAGHEEVETDRAHVMIAGAMLGKRVRYRAGSYHKVPEIARFALKHLRVEPLGT</sequence>
<dbReference type="STRING" id="266117.Rxyl_3094"/>
<dbReference type="Pfam" id="PF04230">
    <property type="entry name" value="PS_pyruv_trans"/>
    <property type="match status" value="1"/>
</dbReference>
<dbReference type="AlphaFoldDB" id="Q1ARH7"/>
<proteinExistence type="predicted"/>
<dbReference type="Proteomes" id="UP000006637">
    <property type="component" value="Chromosome"/>
</dbReference>
<accession>Q1ARH7</accession>
<protein>
    <recommendedName>
        <fullName evidence="2">Polysaccharide pyruvyl transferase domain-containing protein</fullName>
    </recommendedName>
</protein>
<dbReference type="EMBL" id="CP000386">
    <property type="protein sequence ID" value="ABG06001.1"/>
    <property type="molecule type" value="Genomic_DNA"/>
</dbReference>
<gene>
    <name evidence="3" type="ordered locus">Rxyl_3094</name>
</gene>
<evidence type="ECO:0000256" key="1">
    <source>
        <dbReference type="SAM" id="MobiDB-lite"/>
    </source>
</evidence>
<keyword evidence="4" id="KW-1185">Reference proteome</keyword>
<feature type="region of interest" description="Disordered" evidence="1">
    <location>
        <begin position="1"/>
        <end position="35"/>
    </location>
</feature>
<evidence type="ECO:0000313" key="4">
    <source>
        <dbReference type="Proteomes" id="UP000006637"/>
    </source>
</evidence>
<dbReference type="eggNOG" id="COG5039">
    <property type="taxonomic scope" value="Bacteria"/>
</dbReference>
<organism evidence="3 4">
    <name type="scientific">Rubrobacter xylanophilus (strain DSM 9941 / JCM 11954 / NBRC 16129 / PRD-1)</name>
    <dbReference type="NCBI Taxonomy" id="266117"/>
    <lineage>
        <taxon>Bacteria</taxon>
        <taxon>Bacillati</taxon>
        <taxon>Actinomycetota</taxon>
        <taxon>Rubrobacteria</taxon>
        <taxon>Rubrobacterales</taxon>
        <taxon>Rubrobacteraceae</taxon>
        <taxon>Rubrobacter</taxon>
    </lineage>
</organism>
<reference evidence="3 4" key="1">
    <citation type="submission" date="2006-06" db="EMBL/GenBank/DDBJ databases">
        <title>Complete sequence of Rubrobacter xylanophilus DSM 9941.</title>
        <authorList>
            <consortium name="US DOE Joint Genome Institute"/>
            <person name="Copeland A."/>
            <person name="Lucas S."/>
            <person name="Lapidus A."/>
            <person name="Barry K."/>
            <person name="Detter J.C."/>
            <person name="Glavina del Rio T."/>
            <person name="Hammon N."/>
            <person name="Israni S."/>
            <person name="Dalin E."/>
            <person name="Tice H."/>
            <person name="Pitluck S."/>
            <person name="Munk A.C."/>
            <person name="Brettin T."/>
            <person name="Bruce D."/>
            <person name="Han C."/>
            <person name="Tapia R."/>
            <person name="Gilna P."/>
            <person name="Schmutz J."/>
            <person name="Larimer F."/>
            <person name="Land M."/>
            <person name="Hauser L."/>
            <person name="Kyrpides N."/>
            <person name="Lykidis A."/>
            <person name="da Costa M.S."/>
            <person name="Rainey F.A."/>
            <person name="Empadinhas N."/>
            <person name="Jolivet E."/>
            <person name="Battista J.R."/>
            <person name="Richardson P."/>
        </authorList>
    </citation>
    <scope>NUCLEOTIDE SEQUENCE [LARGE SCALE GENOMIC DNA]</scope>
    <source>
        <strain evidence="4">DSM 9941 / NBRC 16129 / PRD-1</strain>
    </source>
</reference>
<feature type="domain" description="Polysaccharide pyruvyl transferase" evidence="2">
    <location>
        <begin position="66"/>
        <end position="259"/>
    </location>
</feature>
<name>Q1ARH7_RUBXD</name>
<evidence type="ECO:0000259" key="2">
    <source>
        <dbReference type="Pfam" id="PF04230"/>
    </source>
</evidence>